<dbReference type="PANTHER" id="PTHR34535">
    <property type="entry name" value="HYDROGENASE MATURATION FACTOR HYPA"/>
    <property type="match status" value="1"/>
</dbReference>
<dbReference type="PIRSF" id="PIRSF004761">
    <property type="entry name" value="Hydrgn_mat_HypA"/>
    <property type="match status" value="1"/>
</dbReference>
<dbReference type="PROSITE" id="PS01249">
    <property type="entry name" value="HYPA"/>
    <property type="match status" value="1"/>
</dbReference>
<keyword evidence="7" id="KW-1185">Reference proteome</keyword>
<dbReference type="GO" id="GO:0016151">
    <property type="term" value="F:nickel cation binding"/>
    <property type="evidence" value="ECO:0007669"/>
    <property type="project" value="UniProtKB-UniRule"/>
</dbReference>
<dbReference type="OrthoDB" id="288014at2"/>
<evidence type="ECO:0000313" key="6">
    <source>
        <dbReference type="EMBL" id="BAZ94664.1"/>
    </source>
</evidence>
<dbReference type="HAMAP" id="MF_00213">
    <property type="entry name" value="HypA_HybF"/>
    <property type="match status" value="1"/>
</dbReference>
<dbReference type="GO" id="GO:0051604">
    <property type="term" value="P:protein maturation"/>
    <property type="evidence" value="ECO:0007669"/>
    <property type="project" value="InterPro"/>
</dbReference>
<evidence type="ECO:0000256" key="4">
    <source>
        <dbReference type="ARBA" id="ARBA00022833"/>
    </source>
</evidence>
<evidence type="ECO:0000256" key="2">
    <source>
        <dbReference type="ARBA" id="ARBA00022596"/>
    </source>
</evidence>
<feature type="binding site" evidence="5">
    <location>
        <position position="2"/>
    </location>
    <ligand>
        <name>Ni(2+)</name>
        <dbReference type="ChEBI" id="CHEBI:49786"/>
    </ligand>
</feature>
<dbReference type="InterPro" id="IPR000688">
    <property type="entry name" value="HypA/HybF"/>
</dbReference>
<feature type="binding site" evidence="5">
    <location>
        <position position="73"/>
    </location>
    <ligand>
        <name>Zn(2+)</name>
        <dbReference type="ChEBI" id="CHEBI:29105"/>
    </ligand>
</feature>
<evidence type="ECO:0000256" key="3">
    <source>
        <dbReference type="ARBA" id="ARBA00022723"/>
    </source>
</evidence>
<keyword evidence="3 5" id="KW-0479">Metal-binding</keyword>
<feature type="binding site" evidence="5">
    <location>
        <position position="92"/>
    </location>
    <ligand>
        <name>Zn(2+)</name>
        <dbReference type="ChEBI" id="CHEBI:29105"/>
    </ligand>
</feature>
<dbReference type="GO" id="GO:0008270">
    <property type="term" value="F:zinc ion binding"/>
    <property type="evidence" value="ECO:0007669"/>
    <property type="project" value="UniProtKB-UniRule"/>
</dbReference>
<dbReference type="PANTHER" id="PTHR34535:SF3">
    <property type="entry name" value="HYDROGENASE MATURATION FACTOR HYPA"/>
    <property type="match status" value="1"/>
</dbReference>
<accession>A0A1Z4VTY0</accession>
<comment type="function">
    <text evidence="5">Involved in the maturation of [NiFe] hydrogenases. Required for nickel insertion into the metal center of the hydrogenase.</text>
</comment>
<name>A0A1Z4VTY0_9GAMM</name>
<keyword evidence="2 5" id="KW-0533">Nickel</keyword>
<evidence type="ECO:0000313" key="7">
    <source>
        <dbReference type="Proteomes" id="UP000218765"/>
    </source>
</evidence>
<dbReference type="Pfam" id="PF01155">
    <property type="entry name" value="HypA"/>
    <property type="match status" value="1"/>
</dbReference>
<dbReference type="Gene3D" id="3.30.2320.80">
    <property type="match status" value="1"/>
</dbReference>
<dbReference type="Proteomes" id="UP000218765">
    <property type="component" value="Chromosome"/>
</dbReference>
<organism evidence="6 7">
    <name type="scientific">Thiohalobacter thiocyanaticus</name>
    <dbReference type="NCBI Taxonomy" id="585455"/>
    <lineage>
        <taxon>Bacteria</taxon>
        <taxon>Pseudomonadati</taxon>
        <taxon>Pseudomonadota</taxon>
        <taxon>Gammaproteobacteria</taxon>
        <taxon>Thiohalobacterales</taxon>
        <taxon>Thiohalobacteraceae</taxon>
        <taxon>Thiohalobacter</taxon>
    </lineage>
</organism>
<proteinExistence type="inferred from homology"/>
<dbReference type="KEGG" id="ttc:FOKN1_2290"/>
<protein>
    <recommendedName>
        <fullName evidence="5">Hydrogenase maturation factor HypA</fullName>
    </recommendedName>
</protein>
<dbReference type="AlphaFoldDB" id="A0A1Z4VTY0"/>
<sequence>MHELSVCQGMLRQVSDLARRHRAERVSRIVVRIGPLAGVEPELLRQAFPIASAGTLAASADLVVETDALRVHCNECGTESEVRPNRLLCNQCGSWQTRLISGDELLLASVEFIMPETESAYLN</sequence>
<comment type="similarity">
    <text evidence="1 5">Belongs to the HypA/HybF family.</text>
</comment>
<gene>
    <name evidence="5" type="primary">hypA</name>
    <name evidence="6" type="ORF">FOKN1_2290</name>
</gene>
<dbReference type="EMBL" id="AP018052">
    <property type="protein sequence ID" value="BAZ94664.1"/>
    <property type="molecule type" value="Genomic_DNA"/>
</dbReference>
<evidence type="ECO:0000256" key="5">
    <source>
        <dbReference type="HAMAP-Rule" id="MF_00213"/>
    </source>
</evidence>
<dbReference type="RefSeq" id="WP_096366732.1">
    <property type="nucleotide sequence ID" value="NZ_AP018052.1"/>
</dbReference>
<feature type="binding site" evidence="5">
    <location>
        <position position="76"/>
    </location>
    <ligand>
        <name>Zn(2+)</name>
        <dbReference type="ChEBI" id="CHEBI:29105"/>
    </ligand>
</feature>
<reference evidence="6 7" key="1">
    <citation type="submission" date="2017-05" db="EMBL/GenBank/DDBJ databases">
        <title>Thiocyanate degradation by Thiohalobacter thiocyanaticus FOKN1.</title>
        <authorList>
            <person name="Oshiki M."/>
            <person name="Fukushima T."/>
            <person name="Kawano S."/>
            <person name="Nakagawa J."/>
        </authorList>
    </citation>
    <scope>NUCLEOTIDE SEQUENCE [LARGE SCALE GENOMIC DNA]</scope>
    <source>
        <strain evidence="6 7">FOKN1</strain>
    </source>
</reference>
<feature type="binding site" evidence="5">
    <location>
        <position position="89"/>
    </location>
    <ligand>
        <name>Zn(2+)</name>
        <dbReference type="ChEBI" id="CHEBI:29105"/>
    </ligand>
</feature>
<dbReference type="InterPro" id="IPR020538">
    <property type="entry name" value="Hydgase_Ni_incorp_HypA/HybF_CS"/>
</dbReference>
<evidence type="ECO:0000256" key="1">
    <source>
        <dbReference type="ARBA" id="ARBA00010748"/>
    </source>
</evidence>
<keyword evidence="4 5" id="KW-0862">Zinc</keyword>